<evidence type="ECO:0000313" key="2">
    <source>
        <dbReference type="EMBL" id="KAK9908362.1"/>
    </source>
</evidence>
<comment type="caution">
    <text evidence="2">The sequence shown here is derived from an EMBL/GenBank/DDBJ whole genome shotgun (WGS) entry which is preliminary data.</text>
</comment>
<dbReference type="InterPro" id="IPR007537">
    <property type="entry name" value="tRNAHis_GuaTrfase_Thg1"/>
</dbReference>
<dbReference type="Proteomes" id="UP001491310">
    <property type="component" value="Unassembled WGS sequence"/>
</dbReference>
<evidence type="ECO:0000313" key="3">
    <source>
        <dbReference type="Proteomes" id="UP001491310"/>
    </source>
</evidence>
<dbReference type="Gene3D" id="3.30.70.3000">
    <property type="match status" value="2"/>
</dbReference>
<gene>
    <name evidence="2" type="ORF">WJX75_006745</name>
</gene>
<dbReference type="Pfam" id="PF14413">
    <property type="entry name" value="Thg1C"/>
    <property type="match status" value="1"/>
</dbReference>
<organism evidence="2 3">
    <name type="scientific">Coccomyxa subellipsoidea</name>
    <dbReference type="NCBI Taxonomy" id="248742"/>
    <lineage>
        <taxon>Eukaryota</taxon>
        <taxon>Viridiplantae</taxon>
        <taxon>Chlorophyta</taxon>
        <taxon>core chlorophytes</taxon>
        <taxon>Trebouxiophyceae</taxon>
        <taxon>Trebouxiophyceae incertae sedis</taxon>
        <taxon>Coccomyxaceae</taxon>
        <taxon>Coccomyxa</taxon>
    </lineage>
</organism>
<name>A0ABR2YMV1_9CHLO</name>
<dbReference type="PANTHER" id="PTHR12729:SF6">
    <property type="entry name" value="TRNA(HIS) GUANYLYLTRANSFERASE-RELATED"/>
    <property type="match status" value="1"/>
</dbReference>
<dbReference type="EMBL" id="JALJOT010000008">
    <property type="protein sequence ID" value="KAK9908362.1"/>
    <property type="molecule type" value="Genomic_DNA"/>
</dbReference>
<reference evidence="2 3" key="1">
    <citation type="journal article" date="2024" name="Nat. Commun.">
        <title>Phylogenomics reveals the evolutionary origins of lichenization in chlorophyte algae.</title>
        <authorList>
            <person name="Puginier C."/>
            <person name="Libourel C."/>
            <person name="Otte J."/>
            <person name="Skaloud P."/>
            <person name="Haon M."/>
            <person name="Grisel S."/>
            <person name="Petersen M."/>
            <person name="Berrin J.G."/>
            <person name="Delaux P.M."/>
            <person name="Dal Grande F."/>
            <person name="Keller J."/>
        </authorList>
    </citation>
    <scope>NUCLEOTIDE SEQUENCE [LARGE SCALE GENOMIC DNA]</scope>
    <source>
        <strain evidence="2 3">SAG 216-7</strain>
    </source>
</reference>
<protein>
    <recommendedName>
        <fullName evidence="1">Thg1 C-terminal domain-containing protein</fullName>
    </recommendedName>
</protein>
<accession>A0ABR2YMV1</accession>
<evidence type="ECO:0000259" key="1">
    <source>
        <dbReference type="Pfam" id="PF14413"/>
    </source>
</evidence>
<dbReference type="InterPro" id="IPR025845">
    <property type="entry name" value="Thg1_C_dom"/>
</dbReference>
<feature type="domain" description="Thg1 C-terminal" evidence="1">
    <location>
        <begin position="60"/>
        <end position="156"/>
    </location>
</feature>
<proteinExistence type="predicted"/>
<dbReference type="InterPro" id="IPR038469">
    <property type="entry name" value="tRNAHis_GuaTrfase_Thg1_sf"/>
</dbReference>
<keyword evidence="3" id="KW-1185">Reference proteome</keyword>
<dbReference type="PANTHER" id="PTHR12729">
    <property type="entry name" value="TRNA(HIS) GUANYLYLTRANSFERASE-RELATED"/>
    <property type="match status" value="1"/>
</dbReference>
<sequence length="170" mass="19293">MLDSCPAIDEQEVLQVFTDIRIAYGESDEYSFVFSKASKLYGRRSSKLVSLVTSCFTGNYADTHINNQYNTCFWALVHSGKSRTEAQDQLKGTQTDYKNELLFTEFGINYASLPVMFRKGSVVIRSKEQKTKKHARDGTPVLREVSEVVVIHDDIIGNSFWKGHPDLLAR</sequence>